<reference evidence="2 3" key="1">
    <citation type="submission" date="2016-10" db="EMBL/GenBank/DDBJ databases">
        <authorList>
            <person name="de Groot N.N."/>
        </authorList>
    </citation>
    <scope>NUCLEOTIDE SEQUENCE [LARGE SCALE GENOMIC DNA]</scope>
    <source>
        <strain evidence="2 3">DSM 27842</strain>
    </source>
</reference>
<organism evidence="2 3">
    <name type="scientific">Salinihabitans flavidus</name>
    <dbReference type="NCBI Taxonomy" id="569882"/>
    <lineage>
        <taxon>Bacteria</taxon>
        <taxon>Pseudomonadati</taxon>
        <taxon>Pseudomonadota</taxon>
        <taxon>Alphaproteobacteria</taxon>
        <taxon>Rhodobacterales</taxon>
        <taxon>Roseobacteraceae</taxon>
        <taxon>Salinihabitans</taxon>
    </lineage>
</organism>
<sequence length="144" mass="15871">MGFTGVVGVILTLFLPCDQGCRPFTSLRGDAAHLHRYFIAIPMGFAILIGILFAGRRLRVHPALACYAYVTTAGFGLAIAGLMVGLAGTDDVGLVERALTWSYLQWYAVTRLTIWHWARWSGFALFIFHGCAFGRSPNHGRLPR</sequence>
<accession>A0A1H8WF74</accession>
<keyword evidence="1" id="KW-1133">Transmembrane helix</keyword>
<name>A0A1H8WF74_9RHOB</name>
<evidence type="ECO:0000313" key="2">
    <source>
        <dbReference type="EMBL" id="SEP26310.1"/>
    </source>
</evidence>
<evidence type="ECO:0000313" key="3">
    <source>
        <dbReference type="Proteomes" id="UP000198893"/>
    </source>
</evidence>
<protein>
    <submittedName>
        <fullName evidence="2">Uncharacterized protein</fullName>
    </submittedName>
</protein>
<dbReference type="EMBL" id="FODS01000059">
    <property type="protein sequence ID" value="SEP26310.1"/>
    <property type="molecule type" value="Genomic_DNA"/>
</dbReference>
<dbReference type="AlphaFoldDB" id="A0A1H8WF74"/>
<gene>
    <name evidence="2" type="ORF">SAMN04490248_1599</name>
</gene>
<proteinExistence type="predicted"/>
<evidence type="ECO:0000256" key="1">
    <source>
        <dbReference type="SAM" id="Phobius"/>
    </source>
</evidence>
<keyword evidence="3" id="KW-1185">Reference proteome</keyword>
<keyword evidence="1" id="KW-0812">Transmembrane</keyword>
<feature type="transmembrane region" description="Helical" evidence="1">
    <location>
        <begin position="35"/>
        <end position="54"/>
    </location>
</feature>
<keyword evidence="1" id="KW-0472">Membrane</keyword>
<feature type="transmembrane region" description="Helical" evidence="1">
    <location>
        <begin position="114"/>
        <end position="134"/>
    </location>
</feature>
<feature type="transmembrane region" description="Helical" evidence="1">
    <location>
        <begin position="66"/>
        <end position="87"/>
    </location>
</feature>
<dbReference type="Proteomes" id="UP000198893">
    <property type="component" value="Unassembled WGS sequence"/>
</dbReference>